<organism evidence="2 3">
    <name type="scientific">Rodentibacter genomosp. 2</name>
    <dbReference type="NCBI Taxonomy" id="1908266"/>
    <lineage>
        <taxon>Bacteria</taxon>
        <taxon>Pseudomonadati</taxon>
        <taxon>Pseudomonadota</taxon>
        <taxon>Gammaproteobacteria</taxon>
        <taxon>Pasteurellales</taxon>
        <taxon>Pasteurellaceae</taxon>
        <taxon>Rodentibacter</taxon>
    </lineage>
</organism>
<dbReference type="EMBL" id="MLHO01000053">
    <property type="protein sequence ID" value="OOF54259.1"/>
    <property type="molecule type" value="Genomic_DNA"/>
</dbReference>
<dbReference type="PANTHER" id="PTHR39569">
    <property type="entry name" value="INORGANIC TRIPHOSPHATASE"/>
    <property type="match status" value="1"/>
</dbReference>
<dbReference type="Gene3D" id="2.40.320.10">
    <property type="entry name" value="Hypothetical Protein Pfu-838710-001"/>
    <property type="match status" value="1"/>
</dbReference>
<accession>A0A1V3JCC7</accession>
<evidence type="ECO:0000313" key="2">
    <source>
        <dbReference type="EMBL" id="OOF54259.1"/>
    </source>
</evidence>
<proteinExistence type="predicted"/>
<sequence>MINEIELKLAVSPETFHLLEKHLQQFNLLERKSICLGNTYYDYPDHFLAKQKMGLRIRQENQTFTLTLKTNGKVLGGLHERPEYNLSLEEKETPTNEQLRNLYHFEQLPNAPLNAIFSTDFNRTFWLVEFRDSKIEVAFDQGEIVSGEHSQPICEIEFELKEGKVSDLFYFVEELPVLTDIYFSSASKAKRGYQLSSPVVLTDWLDKWRDFLNKDREESAVDFNAKFHRILKIEQALVEETLSLPPSFFSQDFMKTVERVGAFFNLYHYYDENKTLFEQVLEQRHKDSIEDGILQQLLESNQRFLDDIQALIRFHSETKDNEKTIEKLTALFKTRLYFERMIQLMRLSVSGESSLYH</sequence>
<dbReference type="GO" id="GO:0046872">
    <property type="term" value="F:metal ion binding"/>
    <property type="evidence" value="ECO:0007669"/>
    <property type="project" value="TreeGrafter"/>
</dbReference>
<dbReference type="PROSITE" id="PS51707">
    <property type="entry name" value="CYTH"/>
    <property type="match status" value="1"/>
</dbReference>
<evidence type="ECO:0000313" key="3">
    <source>
        <dbReference type="Proteomes" id="UP000188541"/>
    </source>
</evidence>
<keyword evidence="3" id="KW-1185">Reference proteome</keyword>
<dbReference type="OrthoDB" id="3034217at2"/>
<dbReference type="AlphaFoldDB" id="A0A1V3JCC7"/>
<dbReference type="InterPro" id="IPR023577">
    <property type="entry name" value="CYTH_domain"/>
</dbReference>
<dbReference type="SMART" id="SM01118">
    <property type="entry name" value="CYTH"/>
    <property type="match status" value="1"/>
</dbReference>
<comment type="caution">
    <text evidence="2">The sequence shown here is derived from an EMBL/GenBank/DDBJ whole genome shotgun (WGS) entry which is preliminary data.</text>
</comment>
<reference evidence="2 3" key="1">
    <citation type="submission" date="2016-10" db="EMBL/GenBank/DDBJ databases">
        <title>Rodentibacter gen. nov. and new species.</title>
        <authorList>
            <person name="Christensen H."/>
        </authorList>
    </citation>
    <scope>NUCLEOTIDE SEQUENCE [LARGE SCALE GENOMIC DNA]</scope>
    <source>
        <strain evidence="2 3">1996246016</strain>
    </source>
</reference>
<dbReference type="GO" id="GO:0050355">
    <property type="term" value="F:inorganic triphosphate phosphatase activity"/>
    <property type="evidence" value="ECO:0007669"/>
    <property type="project" value="InterPro"/>
</dbReference>
<feature type="domain" description="CYTH" evidence="1">
    <location>
        <begin position="2"/>
        <end position="199"/>
    </location>
</feature>
<name>A0A1V3JCC7_9PAST</name>
<protein>
    <submittedName>
        <fullName evidence="2">CYTH domain-containing protein</fullName>
    </submittedName>
</protein>
<dbReference type="InterPro" id="IPR039013">
    <property type="entry name" value="YgiF"/>
</dbReference>
<dbReference type="STRING" id="1908266.BKK55_09895"/>
<dbReference type="Proteomes" id="UP000188541">
    <property type="component" value="Unassembled WGS sequence"/>
</dbReference>
<dbReference type="SUPFAM" id="SSF55154">
    <property type="entry name" value="CYTH-like phosphatases"/>
    <property type="match status" value="1"/>
</dbReference>
<dbReference type="Pfam" id="PF01928">
    <property type="entry name" value="CYTH"/>
    <property type="match status" value="1"/>
</dbReference>
<dbReference type="InterPro" id="IPR033469">
    <property type="entry name" value="CYTH-like_dom_sf"/>
</dbReference>
<dbReference type="RefSeq" id="WP_077551564.1">
    <property type="nucleotide sequence ID" value="NZ_MLHO01000053.1"/>
</dbReference>
<dbReference type="CDD" id="cd07756">
    <property type="entry name" value="CYTH-like_Pase_CHAD"/>
    <property type="match status" value="1"/>
</dbReference>
<dbReference type="PANTHER" id="PTHR39569:SF1">
    <property type="entry name" value="INORGANIC TRIPHOSPHATASE"/>
    <property type="match status" value="1"/>
</dbReference>
<gene>
    <name evidence="2" type="ORF">BKK55_09895</name>
</gene>
<evidence type="ECO:0000259" key="1">
    <source>
        <dbReference type="PROSITE" id="PS51707"/>
    </source>
</evidence>